<evidence type="ECO:0000256" key="15">
    <source>
        <dbReference type="ARBA" id="ARBA00023170"/>
    </source>
</evidence>
<evidence type="ECO:0000256" key="8">
    <source>
        <dbReference type="ARBA" id="ARBA00022734"/>
    </source>
</evidence>
<comment type="caution">
    <text evidence="27">The sequence shown here is derived from an EMBL/GenBank/DDBJ whole genome shotgun (WGS) entry which is preliminary data.</text>
</comment>
<dbReference type="Pfam" id="PF00954">
    <property type="entry name" value="S_locus_glycop"/>
    <property type="match status" value="1"/>
</dbReference>
<gene>
    <name evidence="26" type="ORF">CEPIT_LOCUS7696</name>
    <name evidence="27" type="ORF">CEPIT_LOCUS7699</name>
</gene>
<dbReference type="InterPro" id="IPR001245">
    <property type="entry name" value="Ser-Thr/Tyr_kinase_cat_dom"/>
</dbReference>
<feature type="chain" id="PRO_5044713304" description="Receptor-like serine/threonine-protein kinase" evidence="22">
    <location>
        <begin position="25"/>
        <end position="838"/>
    </location>
</feature>
<dbReference type="Pfam" id="PF11883">
    <property type="entry name" value="DUF3403"/>
    <property type="match status" value="1"/>
</dbReference>
<dbReference type="Pfam" id="PF01453">
    <property type="entry name" value="B_lectin"/>
    <property type="match status" value="1"/>
</dbReference>
<dbReference type="GO" id="GO:0030246">
    <property type="term" value="F:carbohydrate binding"/>
    <property type="evidence" value="ECO:0007669"/>
    <property type="project" value="UniProtKB-KW"/>
</dbReference>
<evidence type="ECO:0000256" key="3">
    <source>
        <dbReference type="ARBA" id="ARBA00022527"/>
    </source>
</evidence>
<evidence type="ECO:0000313" key="26">
    <source>
        <dbReference type="EMBL" id="CAH9081443.1"/>
    </source>
</evidence>
<evidence type="ECO:0000256" key="6">
    <source>
        <dbReference type="ARBA" id="ARBA00022692"/>
    </source>
</evidence>
<evidence type="ECO:0000313" key="27">
    <source>
        <dbReference type="EMBL" id="CAH9081453.1"/>
    </source>
</evidence>
<evidence type="ECO:0000256" key="7">
    <source>
        <dbReference type="ARBA" id="ARBA00022729"/>
    </source>
</evidence>
<dbReference type="FunFam" id="1.10.510.10:FF:000060">
    <property type="entry name" value="G-type lectin S-receptor-like serine/threonine-protein kinase"/>
    <property type="match status" value="1"/>
</dbReference>
<dbReference type="SMART" id="SM00220">
    <property type="entry name" value="S_TKc"/>
    <property type="match status" value="1"/>
</dbReference>
<dbReference type="EMBL" id="CAMAPF010000036">
    <property type="protein sequence ID" value="CAH9081453.1"/>
    <property type="molecule type" value="Genomic_DNA"/>
</dbReference>
<evidence type="ECO:0000256" key="10">
    <source>
        <dbReference type="ARBA" id="ARBA00022777"/>
    </source>
</evidence>
<dbReference type="FunFam" id="3.30.200.20:FF:000330">
    <property type="entry name" value="G-type lectin S-receptor-like serine/threonine-protein kinase At4g03230"/>
    <property type="match status" value="1"/>
</dbReference>
<keyword evidence="14" id="KW-1015">Disulfide bond</keyword>
<dbReference type="PROSITE" id="PS50948">
    <property type="entry name" value="PAN"/>
    <property type="match status" value="1"/>
</dbReference>
<dbReference type="GO" id="GO:0004674">
    <property type="term" value="F:protein serine/threonine kinase activity"/>
    <property type="evidence" value="ECO:0007669"/>
    <property type="project" value="UniProtKB-KW"/>
</dbReference>
<evidence type="ECO:0000256" key="9">
    <source>
        <dbReference type="ARBA" id="ARBA00022741"/>
    </source>
</evidence>
<evidence type="ECO:0000256" key="22">
    <source>
        <dbReference type="SAM" id="SignalP"/>
    </source>
</evidence>
<feature type="domain" description="Bulb-type lectin" evidence="24">
    <location>
        <begin position="28"/>
        <end position="154"/>
    </location>
</feature>
<dbReference type="SUPFAM" id="SSF51110">
    <property type="entry name" value="alpha-D-mannose-specific plant lectins"/>
    <property type="match status" value="1"/>
</dbReference>
<keyword evidence="4" id="KW-0245">EGF-like domain</keyword>
<feature type="binding site" evidence="20">
    <location>
        <position position="550"/>
    </location>
    <ligand>
        <name>ATP</name>
        <dbReference type="ChEBI" id="CHEBI:30616"/>
    </ligand>
</feature>
<comment type="similarity">
    <text evidence="19">Belongs to the protein kinase superfamily. Ser/Thr protein kinase family.</text>
</comment>
<dbReference type="CDD" id="cd00053">
    <property type="entry name" value="EGF"/>
    <property type="match status" value="1"/>
</dbReference>
<dbReference type="InterPro" id="IPR000719">
    <property type="entry name" value="Prot_kinase_dom"/>
</dbReference>
<dbReference type="EMBL" id="CAMAPF010000036">
    <property type="protein sequence ID" value="CAH9081443.1"/>
    <property type="molecule type" value="Genomic_DNA"/>
</dbReference>
<evidence type="ECO:0000256" key="2">
    <source>
        <dbReference type="ARBA" id="ARBA00022475"/>
    </source>
</evidence>
<dbReference type="CDD" id="cd01098">
    <property type="entry name" value="PAN_AP_plant"/>
    <property type="match status" value="1"/>
</dbReference>
<dbReference type="SMART" id="SM00108">
    <property type="entry name" value="B_lectin"/>
    <property type="match status" value="1"/>
</dbReference>
<dbReference type="GO" id="GO:0048544">
    <property type="term" value="P:recognition of pollen"/>
    <property type="evidence" value="ECO:0007669"/>
    <property type="project" value="InterPro"/>
</dbReference>
<evidence type="ECO:0000259" key="24">
    <source>
        <dbReference type="PROSITE" id="PS50927"/>
    </source>
</evidence>
<keyword evidence="7 22" id="KW-0732">Signal</keyword>
<evidence type="ECO:0000256" key="12">
    <source>
        <dbReference type="ARBA" id="ARBA00022989"/>
    </source>
</evidence>
<feature type="domain" description="Protein kinase" evidence="23">
    <location>
        <begin position="522"/>
        <end position="798"/>
    </location>
</feature>
<dbReference type="GO" id="GO:0005524">
    <property type="term" value="F:ATP binding"/>
    <property type="evidence" value="ECO:0007669"/>
    <property type="project" value="UniProtKB-UniRule"/>
</dbReference>
<evidence type="ECO:0000313" key="28">
    <source>
        <dbReference type="Proteomes" id="UP001152523"/>
    </source>
</evidence>
<dbReference type="InterPro" id="IPR003609">
    <property type="entry name" value="Pan_app"/>
</dbReference>
<evidence type="ECO:0000256" key="20">
    <source>
        <dbReference type="PROSITE-ProRule" id="PRU10141"/>
    </source>
</evidence>
<evidence type="ECO:0000256" key="18">
    <source>
        <dbReference type="ARBA" id="ARBA00048679"/>
    </source>
</evidence>
<dbReference type="EC" id="2.7.11.1" evidence="19"/>
<dbReference type="PROSITE" id="PS50011">
    <property type="entry name" value="PROTEIN_KINASE_DOM"/>
    <property type="match status" value="1"/>
</dbReference>
<dbReference type="GO" id="GO:0005886">
    <property type="term" value="C:plasma membrane"/>
    <property type="evidence" value="ECO:0007669"/>
    <property type="project" value="UniProtKB-SubCell"/>
</dbReference>
<dbReference type="Gene3D" id="3.30.200.20">
    <property type="entry name" value="Phosphorylase Kinase, domain 1"/>
    <property type="match status" value="1"/>
</dbReference>
<dbReference type="InterPro" id="IPR024171">
    <property type="entry name" value="SRK-like_kinase"/>
</dbReference>
<dbReference type="AlphaFoldDB" id="A0AAV0CMU4"/>
<dbReference type="PROSITE" id="PS00108">
    <property type="entry name" value="PROTEIN_KINASE_ST"/>
    <property type="match status" value="1"/>
</dbReference>
<sequence>MGRQTWPYFSRLLWFLALSSLVFSYGLNDTLTFNQTLKDGEFLTSNAGSFVLGFFSPENSSGKRYVGIWFKKIPEQTVVWVANRNSPVNGTTGILFIDVAGNLVVKDNKTDASVWNTSLSFPATGKNVYSALLQDTGNLVLYSDPDRRVNAWQSFDYPTHIILPHMKFGADKKTGLNRYLTSWKSPADPGLGQYQFKMDLNGTPQIFLYSGSDPVWRTGPWSGVGWSGIPEMSPNYIFNLDYTENDDEVTMSYWIRDPSIHSIFVLNESGTVNRLTWQGDGVNKWVGFWSAPKDRCDAYDHCGAFSNCNTDNPGVFECSCLPGFRPTSSREWYLRDGDRGCRRNNTEVCGKGEGFRQMALVKIPDTQTARVNRSVGLKDCEEICLKNCSCSGYASANISEGGSGCITWYGPLLDIRQFTKGGQDMYIRVSASDLVQVVKRSKGLHGKRLIVTYVLPIAAVLLVLCWVMVKLRRKGKKSVPKDTSTSLKPSDWSVFGKDEDETGESDVLVYDLNSIKAATDNFSDANKLGEGGFGSVYKGKFENGLVVAVKRLSKTSGQGTIEFKNEVTLIARLQHRNLVRLLGCCIQQDEKLLVYEYLPNKSLDSFIFDKTNKISLDWSKRFEIILGIARGLLYLHQDSRLKIIHRDLKASNVLLDATMQPKISDFGMARIFGGDQIEANTNRVVGTYGYMSPEYAMEGHFSVKSDTFSFGVMLLEIVSGRKNKNQFNVGSLNLVGDVWDFWREGRPLDMIDPSLVASYDEREALRCIHVGLLCVQALPNHRPFMSEVVFMLSNETTLPQPNPPGFVFNQGVPALSSSSMSAENQSVNDVSITKIEGR</sequence>
<dbReference type="InterPro" id="IPR000858">
    <property type="entry name" value="S_locus_glycoprot_dom"/>
</dbReference>
<dbReference type="SUPFAM" id="SSF56112">
    <property type="entry name" value="Protein kinase-like (PK-like)"/>
    <property type="match status" value="1"/>
</dbReference>
<evidence type="ECO:0000259" key="25">
    <source>
        <dbReference type="PROSITE" id="PS50948"/>
    </source>
</evidence>
<keyword evidence="10 19" id="KW-0418">Kinase</keyword>
<proteinExistence type="inferred from homology"/>
<dbReference type="CDD" id="cd14066">
    <property type="entry name" value="STKc_IRAK"/>
    <property type="match status" value="1"/>
</dbReference>
<reference evidence="27" key="1">
    <citation type="submission" date="2022-07" db="EMBL/GenBank/DDBJ databases">
        <authorList>
            <person name="Macas J."/>
            <person name="Novak P."/>
            <person name="Neumann P."/>
        </authorList>
    </citation>
    <scope>NUCLEOTIDE SEQUENCE</scope>
</reference>
<feature type="transmembrane region" description="Helical" evidence="21">
    <location>
        <begin position="450"/>
        <end position="469"/>
    </location>
</feature>
<dbReference type="InterPro" id="IPR017441">
    <property type="entry name" value="Protein_kinase_ATP_BS"/>
</dbReference>
<keyword evidence="2" id="KW-1003">Cell membrane</keyword>
<dbReference type="PANTHER" id="PTHR27002">
    <property type="entry name" value="RECEPTOR-LIKE SERINE/THREONINE-PROTEIN KINASE SD1-8"/>
    <property type="match status" value="1"/>
</dbReference>
<dbReference type="InterPro" id="IPR036426">
    <property type="entry name" value="Bulb-type_lectin_dom_sf"/>
</dbReference>
<dbReference type="PANTHER" id="PTHR27002:SF1095">
    <property type="entry name" value="G-TYPE LECTIN S-RECEPTOR-LIKE SERINE_THREONINE-PROTEIN KINASE RKS1"/>
    <property type="match status" value="1"/>
</dbReference>
<keyword evidence="6 21" id="KW-0812">Transmembrane</keyword>
<dbReference type="Pfam" id="PF07714">
    <property type="entry name" value="PK_Tyr_Ser-Thr"/>
    <property type="match status" value="1"/>
</dbReference>
<dbReference type="InterPro" id="IPR008271">
    <property type="entry name" value="Ser/Thr_kinase_AS"/>
</dbReference>
<keyword evidence="3 19" id="KW-0723">Serine/threonine-protein kinase</keyword>
<evidence type="ECO:0000256" key="13">
    <source>
        <dbReference type="ARBA" id="ARBA00023136"/>
    </source>
</evidence>
<evidence type="ECO:0000256" key="19">
    <source>
        <dbReference type="PIRNR" id="PIRNR000641"/>
    </source>
</evidence>
<dbReference type="PROSITE" id="PS50927">
    <property type="entry name" value="BULB_LECTIN"/>
    <property type="match status" value="1"/>
</dbReference>
<dbReference type="Gene3D" id="2.90.10.30">
    <property type="match status" value="1"/>
</dbReference>
<evidence type="ECO:0000256" key="11">
    <source>
        <dbReference type="ARBA" id="ARBA00022840"/>
    </source>
</evidence>
<dbReference type="CDD" id="cd00028">
    <property type="entry name" value="B_lectin"/>
    <property type="match status" value="1"/>
</dbReference>
<comment type="subcellular location">
    <subcellularLocation>
        <location evidence="1">Cell membrane</location>
        <topology evidence="1">Single-pass type I membrane protein</topology>
    </subcellularLocation>
</comment>
<keyword evidence="5 19" id="KW-0808">Transferase</keyword>
<dbReference type="PROSITE" id="PS00107">
    <property type="entry name" value="PROTEIN_KINASE_ATP"/>
    <property type="match status" value="1"/>
</dbReference>
<dbReference type="PIRSF" id="PIRSF000641">
    <property type="entry name" value="SRK"/>
    <property type="match status" value="1"/>
</dbReference>
<dbReference type="SMART" id="SM00473">
    <property type="entry name" value="PAN_AP"/>
    <property type="match status" value="1"/>
</dbReference>
<dbReference type="InterPro" id="IPR011009">
    <property type="entry name" value="Kinase-like_dom_sf"/>
</dbReference>
<keyword evidence="13 21" id="KW-0472">Membrane</keyword>
<keyword evidence="8" id="KW-0430">Lectin</keyword>
<evidence type="ECO:0000256" key="14">
    <source>
        <dbReference type="ARBA" id="ARBA00023157"/>
    </source>
</evidence>
<evidence type="ECO:0000256" key="17">
    <source>
        <dbReference type="ARBA" id="ARBA00047899"/>
    </source>
</evidence>
<evidence type="ECO:0000256" key="4">
    <source>
        <dbReference type="ARBA" id="ARBA00022536"/>
    </source>
</evidence>
<comment type="catalytic activity">
    <reaction evidence="17 19">
        <text>L-threonyl-[protein] + ATP = O-phospho-L-threonyl-[protein] + ADP + H(+)</text>
        <dbReference type="Rhea" id="RHEA:46608"/>
        <dbReference type="Rhea" id="RHEA-COMP:11060"/>
        <dbReference type="Rhea" id="RHEA-COMP:11605"/>
        <dbReference type="ChEBI" id="CHEBI:15378"/>
        <dbReference type="ChEBI" id="CHEBI:30013"/>
        <dbReference type="ChEBI" id="CHEBI:30616"/>
        <dbReference type="ChEBI" id="CHEBI:61977"/>
        <dbReference type="ChEBI" id="CHEBI:456216"/>
        <dbReference type="EC" id="2.7.11.1"/>
    </reaction>
</comment>
<dbReference type="Gene3D" id="1.10.510.10">
    <property type="entry name" value="Transferase(Phosphotransferase) domain 1"/>
    <property type="match status" value="1"/>
</dbReference>
<feature type="signal peptide" evidence="22">
    <location>
        <begin position="1"/>
        <end position="24"/>
    </location>
</feature>
<evidence type="ECO:0000259" key="23">
    <source>
        <dbReference type="PROSITE" id="PS50011"/>
    </source>
</evidence>
<accession>A0AAV0CMU4</accession>
<keyword evidence="28" id="KW-1185">Reference proteome</keyword>
<keyword evidence="16" id="KW-0325">Glycoprotein</keyword>
<dbReference type="InterPro" id="IPR021820">
    <property type="entry name" value="S-locus_recpt_kinase_C"/>
</dbReference>
<dbReference type="Proteomes" id="UP001152523">
    <property type="component" value="Unassembled WGS sequence"/>
</dbReference>
<evidence type="ECO:0000256" key="1">
    <source>
        <dbReference type="ARBA" id="ARBA00004251"/>
    </source>
</evidence>
<comment type="catalytic activity">
    <reaction evidence="18 19">
        <text>L-seryl-[protein] + ATP = O-phospho-L-seryl-[protein] + ADP + H(+)</text>
        <dbReference type="Rhea" id="RHEA:17989"/>
        <dbReference type="Rhea" id="RHEA-COMP:9863"/>
        <dbReference type="Rhea" id="RHEA-COMP:11604"/>
        <dbReference type="ChEBI" id="CHEBI:15378"/>
        <dbReference type="ChEBI" id="CHEBI:29999"/>
        <dbReference type="ChEBI" id="CHEBI:30616"/>
        <dbReference type="ChEBI" id="CHEBI:83421"/>
        <dbReference type="ChEBI" id="CHEBI:456216"/>
        <dbReference type="EC" id="2.7.11.1"/>
    </reaction>
</comment>
<evidence type="ECO:0000256" key="5">
    <source>
        <dbReference type="ARBA" id="ARBA00022679"/>
    </source>
</evidence>
<dbReference type="InterPro" id="IPR001480">
    <property type="entry name" value="Bulb-type_lectin_dom"/>
</dbReference>
<keyword evidence="9 19" id="KW-0547">Nucleotide-binding</keyword>
<organism evidence="27 28">
    <name type="scientific">Cuscuta epithymum</name>
    <dbReference type="NCBI Taxonomy" id="186058"/>
    <lineage>
        <taxon>Eukaryota</taxon>
        <taxon>Viridiplantae</taxon>
        <taxon>Streptophyta</taxon>
        <taxon>Embryophyta</taxon>
        <taxon>Tracheophyta</taxon>
        <taxon>Spermatophyta</taxon>
        <taxon>Magnoliopsida</taxon>
        <taxon>eudicotyledons</taxon>
        <taxon>Gunneridae</taxon>
        <taxon>Pentapetalae</taxon>
        <taxon>asterids</taxon>
        <taxon>lamiids</taxon>
        <taxon>Solanales</taxon>
        <taxon>Convolvulaceae</taxon>
        <taxon>Cuscuteae</taxon>
        <taxon>Cuscuta</taxon>
        <taxon>Cuscuta subgen. Cuscuta</taxon>
    </lineage>
</organism>
<name>A0AAV0CMU4_9ASTE</name>
<evidence type="ECO:0000256" key="16">
    <source>
        <dbReference type="ARBA" id="ARBA00023180"/>
    </source>
</evidence>
<feature type="domain" description="Apple" evidence="25">
    <location>
        <begin position="349"/>
        <end position="430"/>
    </location>
</feature>
<keyword evidence="11 19" id="KW-0067">ATP-binding</keyword>
<evidence type="ECO:0000256" key="21">
    <source>
        <dbReference type="SAM" id="Phobius"/>
    </source>
</evidence>
<keyword evidence="12 21" id="KW-1133">Transmembrane helix</keyword>
<dbReference type="FunFam" id="2.90.10.10:FF:000005">
    <property type="entry name" value="G-type lectin S-receptor-like serine/threonine-protein kinase"/>
    <property type="match status" value="1"/>
</dbReference>
<keyword evidence="15" id="KW-0675">Receptor</keyword>
<dbReference type="Pfam" id="PF08276">
    <property type="entry name" value="PAN_2"/>
    <property type="match status" value="1"/>
</dbReference>
<protein>
    <recommendedName>
        <fullName evidence="19">Receptor-like serine/threonine-protein kinase</fullName>
        <ecNumber evidence="19">2.7.11.1</ecNumber>
    </recommendedName>
</protein>